<name>A0A1A9ZHP4_GLOPL</name>
<accession>A0A1A9ZHP4</accession>
<sequence length="111" mass="11971">MYSEAIQLNARHTVCIDGSQNLLQRNTRIANKKPLKCNTADNHQVAKYCETALFKTPSKASSLKTFGLIILAAITKNAQILLSSLFPAAIAAPISISALVHSSTLITAGFW</sequence>
<dbReference type="Proteomes" id="UP000092445">
    <property type="component" value="Unassembled WGS sequence"/>
</dbReference>
<dbReference type="VEuPathDB" id="VectorBase:GPAI014928"/>
<evidence type="ECO:0000313" key="6">
    <source>
        <dbReference type="Proteomes" id="UP000092445"/>
    </source>
</evidence>
<evidence type="ECO:0000256" key="2">
    <source>
        <dbReference type="ARBA" id="ARBA00012944"/>
    </source>
</evidence>
<comment type="catalytic activity">
    <reaction evidence="3">
        <text>a ubiquinone + NADH + 5 H(+)(in) = a ubiquinol + NAD(+) + 4 H(+)(out)</text>
        <dbReference type="Rhea" id="RHEA:29091"/>
        <dbReference type="Rhea" id="RHEA-COMP:9565"/>
        <dbReference type="Rhea" id="RHEA-COMP:9566"/>
        <dbReference type="ChEBI" id="CHEBI:15378"/>
        <dbReference type="ChEBI" id="CHEBI:16389"/>
        <dbReference type="ChEBI" id="CHEBI:17976"/>
        <dbReference type="ChEBI" id="CHEBI:57540"/>
        <dbReference type="ChEBI" id="CHEBI:57945"/>
        <dbReference type="EC" id="7.1.1.2"/>
    </reaction>
</comment>
<evidence type="ECO:0000259" key="4">
    <source>
        <dbReference type="Pfam" id="PF00361"/>
    </source>
</evidence>
<reference evidence="6" key="1">
    <citation type="submission" date="2014-03" db="EMBL/GenBank/DDBJ databases">
        <authorList>
            <person name="Aksoy S."/>
            <person name="Warren W."/>
            <person name="Wilson R.K."/>
        </authorList>
    </citation>
    <scope>NUCLEOTIDE SEQUENCE [LARGE SCALE GENOMIC DNA]</scope>
    <source>
        <strain evidence="6">IAEA</strain>
    </source>
</reference>
<dbReference type="InterPro" id="IPR001750">
    <property type="entry name" value="ND/Mrp_TM"/>
</dbReference>
<reference evidence="5" key="2">
    <citation type="submission" date="2020-05" db="UniProtKB">
        <authorList>
            <consortium name="EnsemblMetazoa"/>
        </authorList>
    </citation>
    <scope>IDENTIFICATION</scope>
    <source>
        <strain evidence="5">IAEA</strain>
    </source>
</reference>
<evidence type="ECO:0000256" key="1">
    <source>
        <dbReference type="ARBA" id="ARBA00003257"/>
    </source>
</evidence>
<evidence type="ECO:0000313" key="5">
    <source>
        <dbReference type="EnsemblMetazoa" id="GPAI014928-PA"/>
    </source>
</evidence>
<comment type="function">
    <text evidence="1">Core subunit of the mitochondrial membrane respiratory chain NADH dehydrogenase (Complex I) that is believed to belong to the minimal assembly required for catalysis. Complex I functions in the transfer of electrons from NADH to the respiratory chain. The immediate electron acceptor for the enzyme is believed to be ubiquinone.</text>
</comment>
<dbReference type="PRINTS" id="PR01434">
    <property type="entry name" value="NADHDHGNASE5"/>
</dbReference>
<dbReference type="Pfam" id="PF00361">
    <property type="entry name" value="Proton_antipo_M"/>
    <property type="match status" value="1"/>
</dbReference>
<dbReference type="AlphaFoldDB" id="A0A1A9ZHP4"/>
<dbReference type="EnsemblMetazoa" id="GPAI014928-RA">
    <property type="protein sequence ID" value="GPAI014928-PA"/>
    <property type="gene ID" value="GPAI014928"/>
</dbReference>
<evidence type="ECO:0000256" key="3">
    <source>
        <dbReference type="ARBA" id="ARBA00049551"/>
    </source>
</evidence>
<dbReference type="GO" id="GO:0008137">
    <property type="term" value="F:NADH dehydrogenase (ubiquinone) activity"/>
    <property type="evidence" value="ECO:0007669"/>
    <property type="project" value="UniProtKB-EC"/>
</dbReference>
<protein>
    <recommendedName>
        <fullName evidence="2">NADH:ubiquinone reductase (H(+)-translocating)</fullName>
        <ecNumber evidence="2">7.1.1.2</ecNumber>
    </recommendedName>
</protein>
<proteinExistence type="predicted"/>
<organism evidence="5 6">
    <name type="scientific">Glossina pallidipes</name>
    <name type="common">Tsetse fly</name>
    <dbReference type="NCBI Taxonomy" id="7398"/>
    <lineage>
        <taxon>Eukaryota</taxon>
        <taxon>Metazoa</taxon>
        <taxon>Ecdysozoa</taxon>
        <taxon>Arthropoda</taxon>
        <taxon>Hexapoda</taxon>
        <taxon>Insecta</taxon>
        <taxon>Pterygota</taxon>
        <taxon>Neoptera</taxon>
        <taxon>Endopterygota</taxon>
        <taxon>Diptera</taxon>
        <taxon>Brachycera</taxon>
        <taxon>Muscomorpha</taxon>
        <taxon>Hippoboscoidea</taxon>
        <taxon>Glossinidae</taxon>
        <taxon>Glossina</taxon>
    </lineage>
</organism>
<dbReference type="STRING" id="7398.A0A1A9ZHP4"/>
<feature type="domain" description="NADH:quinone oxidoreductase/Mrp antiporter transmembrane" evidence="4">
    <location>
        <begin position="54"/>
        <end position="109"/>
    </location>
</feature>
<keyword evidence="6" id="KW-1185">Reference proteome</keyword>
<dbReference type="EC" id="7.1.1.2" evidence="2"/>